<evidence type="ECO:0000256" key="1">
    <source>
        <dbReference type="SAM" id="MobiDB-lite"/>
    </source>
</evidence>
<dbReference type="OrthoDB" id="10402318at2759"/>
<evidence type="ECO:0000313" key="2">
    <source>
        <dbReference type="EMBL" id="KAF4653165.1"/>
    </source>
</evidence>
<feature type="compositionally biased region" description="Gly residues" evidence="1">
    <location>
        <begin position="1"/>
        <end position="44"/>
    </location>
</feature>
<protein>
    <submittedName>
        <fullName evidence="2">Uncharacterized protein</fullName>
    </submittedName>
</protein>
<reference evidence="2 3" key="1">
    <citation type="submission" date="2020-04" db="EMBL/GenBank/DDBJ databases">
        <title>Perkinsus chesapeaki whole genome sequence.</title>
        <authorList>
            <person name="Bogema D.R."/>
        </authorList>
    </citation>
    <scope>NUCLEOTIDE SEQUENCE [LARGE SCALE GENOMIC DNA]</scope>
    <source>
        <strain evidence="2">ATCC PRA-425</strain>
    </source>
</reference>
<keyword evidence="3" id="KW-1185">Reference proteome</keyword>
<sequence length="553" mass="57365">DGGGGGTDWGSDGGGGGADWGSDGGGGGTDWGSDGGAGGGGGTWGDDTGAGNDWSDNSGSVPADNGGGFGDSGFGAGPSSDTGSGGSDWGSNSGSFGNEGSAAAGSFDNSPDGGFGNEANFDNEGGSRDPFGGGGEPADPFGSGEGAFSGTDSDVSINPVSSGGRDIHTRLADTSGESNSDINPIAGRAPGGGGGGRGMDEGGGGPRDIRTPLADDFHFTDESLNPSFSDDIEFADPLGRSLDRDIMAAARRNGVPFGSHPPHTSAMYPSAGHHYDQHHRHHATGYHGGSHGLLGPNEALVSYNNPSFPSSAYLSVFDTARAHERGIFREIRPWRGHQHPGASHDMHCRTTQSPHTAGYTAPSGLHCRGPAGRCSVARLDCGYLGGSRYEAKTYFMFQTKADRDAFVARWRRGGSGGGGGGMHHHYGGMHHYYGGMDSMIHEGHPLVSFSSRFSAANQMVATKIVGHSGFIDVSDSTTGRHAYQLKCLRQVHAVKYKLFPPRSIRCSGGGGDCKGLRLRCARWSHGYPASAYSYVWLMFGSEWERNHMASWWG</sequence>
<feature type="compositionally biased region" description="Gly residues" evidence="1">
    <location>
        <begin position="65"/>
        <end position="76"/>
    </location>
</feature>
<gene>
    <name evidence="2" type="ORF">FOL47_010661</name>
</gene>
<organism evidence="2 3">
    <name type="scientific">Perkinsus chesapeaki</name>
    <name type="common">Clam parasite</name>
    <name type="synonym">Perkinsus andrewsi</name>
    <dbReference type="NCBI Taxonomy" id="330153"/>
    <lineage>
        <taxon>Eukaryota</taxon>
        <taxon>Sar</taxon>
        <taxon>Alveolata</taxon>
        <taxon>Perkinsozoa</taxon>
        <taxon>Perkinsea</taxon>
        <taxon>Perkinsida</taxon>
        <taxon>Perkinsidae</taxon>
        <taxon>Perkinsus</taxon>
    </lineage>
</organism>
<dbReference type="AlphaFoldDB" id="A0A7J6L0Q3"/>
<dbReference type="EMBL" id="JAAPAO010000846">
    <property type="protein sequence ID" value="KAF4653165.1"/>
    <property type="molecule type" value="Genomic_DNA"/>
</dbReference>
<dbReference type="Proteomes" id="UP000591131">
    <property type="component" value="Unassembled WGS sequence"/>
</dbReference>
<name>A0A7J6L0Q3_PERCH</name>
<feature type="non-terminal residue" evidence="2">
    <location>
        <position position="1"/>
    </location>
</feature>
<accession>A0A7J6L0Q3</accession>
<feature type="region of interest" description="Disordered" evidence="1">
    <location>
        <begin position="1"/>
        <end position="209"/>
    </location>
</feature>
<feature type="compositionally biased region" description="Gly residues" evidence="1">
    <location>
        <begin position="189"/>
        <end position="206"/>
    </location>
</feature>
<comment type="caution">
    <text evidence="2">The sequence shown here is derived from an EMBL/GenBank/DDBJ whole genome shotgun (WGS) entry which is preliminary data.</text>
</comment>
<evidence type="ECO:0000313" key="3">
    <source>
        <dbReference type="Proteomes" id="UP000591131"/>
    </source>
</evidence>
<proteinExistence type="predicted"/>
<feature type="compositionally biased region" description="Low complexity" evidence="1">
    <location>
        <begin position="89"/>
        <end position="107"/>
    </location>
</feature>
<feature type="compositionally biased region" description="Polar residues" evidence="1">
    <location>
        <begin position="150"/>
        <end position="161"/>
    </location>
</feature>